<keyword evidence="4" id="KW-1185">Reference proteome</keyword>
<dbReference type="OrthoDB" id="6206554at2"/>
<dbReference type="PROSITE" id="PS50234">
    <property type="entry name" value="VWFA"/>
    <property type="match status" value="1"/>
</dbReference>
<reference evidence="4" key="1">
    <citation type="submission" date="2014-09" db="EMBL/GenBank/DDBJ databases">
        <authorList>
            <person name="Gomez-Valero L."/>
        </authorList>
    </citation>
    <scope>NUCLEOTIDE SEQUENCE [LARGE SCALE GENOMIC DNA]</scope>
    <source>
        <strain evidence="4">ATCC35250</strain>
    </source>
</reference>
<dbReference type="InterPro" id="IPR036465">
    <property type="entry name" value="vWFA_dom_sf"/>
</dbReference>
<keyword evidence="1" id="KW-0472">Membrane</keyword>
<evidence type="ECO:0000313" key="4">
    <source>
        <dbReference type="Proteomes" id="UP000032803"/>
    </source>
</evidence>
<dbReference type="Proteomes" id="UP000032803">
    <property type="component" value="Chromosome I"/>
</dbReference>
<dbReference type="InterPro" id="IPR050768">
    <property type="entry name" value="UPF0353/GerABKA_families"/>
</dbReference>
<accession>A0A0A8UZD8</accession>
<dbReference type="RefSeq" id="WP_045107173.1">
    <property type="nucleotide sequence ID" value="NZ_LN681225.1"/>
</dbReference>
<evidence type="ECO:0000256" key="1">
    <source>
        <dbReference type="SAM" id="Phobius"/>
    </source>
</evidence>
<sequence>MFQLALPWVLFFLPLPLLIWLLLPKAHVKLPAALKVPFFNAVMTIVDQKKHAFAAQAQIGLLTLIWSLLLFAAAGPRWIGEPQPLEREGRNIMLVLDLSGSMELPDMILHGRPVNRLAVVKHTAEEFVRRRTGDRIGLILFGARAYLQTPLTYDRQSVLLRLDDATVGLAGQTTSIGDALGLAVKRLQDVPEKGRMIILLTDGANNSGVLAPLKAAELAKLDNIKVYTIGLGSESDPRALGNVFLNMNASSDLDEDTLQEVAKITGGRYFRATDVQSLNAIYETINQLETIVQEEATIRPQHDYYPWPLAFALILFSYWLANKTGLFRNLSKTSHRKVSLS</sequence>
<dbReference type="InterPro" id="IPR033881">
    <property type="entry name" value="vWA_BatA_type"/>
</dbReference>
<dbReference type="PANTHER" id="PTHR22550">
    <property type="entry name" value="SPORE GERMINATION PROTEIN"/>
    <property type="match status" value="1"/>
</dbReference>
<feature type="domain" description="VWFA" evidence="2">
    <location>
        <begin position="91"/>
        <end position="285"/>
    </location>
</feature>
<keyword evidence="1" id="KW-0812">Transmembrane</keyword>
<dbReference type="SUPFAM" id="SSF53300">
    <property type="entry name" value="vWA-like"/>
    <property type="match status" value="1"/>
</dbReference>
<dbReference type="EMBL" id="LN681225">
    <property type="protein sequence ID" value="CEK12094.1"/>
    <property type="molecule type" value="Genomic_DNA"/>
</dbReference>
<keyword evidence="1" id="KW-1133">Transmembrane helix</keyword>
<gene>
    <name evidence="3" type="ORF">LHA_3108</name>
</gene>
<protein>
    <recommendedName>
        <fullName evidence="2">VWFA domain-containing protein</fullName>
    </recommendedName>
</protein>
<dbReference type="SMART" id="SM00327">
    <property type="entry name" value="VWA"/>
    <property type="match status" value="1"/>
</dbReference>
<evidence type="ECO:0000313" key="3">
    <source>
        <dbReference type="EMBL" id="CEK12094.1"/>
    </source>
</evidence>
<dbReference type="Pfam" id="PF00092">
    <property type="entry name" value="VWA"/>
    <property type="match status" value="1"/>
</dbReference>
<name>A0A0A8UZD8_LEGHA</name>
<dbReference type="KEGG" id="lha:LHA_3108"/>
<dbReference type="AlphaFoldDB" id="A0A0A8UZD8"/>
<organism evidence="3 4">
    <name type="scientific">Legionella hackeliae</name>
    <dbReference type="NCBI Taxonomy" id="449"/>
    <lineage>
        <taxon>Bacteria</taxon>
        <taxon>Pseudomonadati</taxon>
        <taxon>Pseudomonadota</taxon>
        <taxon>Gammaproteobacteria</taxon>
        <taxon>Legionellales</taxon>
        <taxon>Legionellaceae</taxon>
        <taxon>Legionella</taxon>
    </lineage>
</organism>
<proteinExistence type="predicted"/>
<dbReference type="InterPro" id="IPR002035">
    <property type="entry name" value="VWF_A"/>
</dbReference>
<dbReference type="PANTHER" id="PTHR22550:SF18">
    <property type="entry name" value="VWFA DOMAIN-CONTAINING PROTEIN"/>
    <property type="match status" value="1"/>
</dbReference>
<dbReference type="HOGENOM" id="CLU_024570_0_1_6"/>
<dbReference type="CDD" id="cd01467">
    <property type="entry name" value="vWA_BatA_type"/>
    <property type="match status" value="1"/>
</dbReference>
<dbReference type="STRING" id="449.LHA_3108"/>
<evidence type="ECO:0000259" key="2">
    <source>
        <dbReference type="PROSITE" id="PS50234"/>
    </source>
</evidence>
<feature type="transmembrane region" description="Helical" evidence="1">
    <location>
        <begin position="52"/>
        <end position="74"/>
    </location>
</feature>
<dbReference type="Gene3D" id="3.40.50.410">
    <property type="entry name" value="von Willebrand factor, type A domain"/>
    <property type="match status" value="1"/>
</dbReference>
<dbReference type="PATRIC" id="fig|449.7.peg.1640"/>